<dbReference type="InterPro" id="IPR029058">
    <property type="entry name" value="AB_hydrolase_fold"/>
</dbReference>
<keyword evidence="2" id="KW-0378">Hydrolase</keyword>
<dbReference type="PANTHER" id="PTHR37017">
    <property type="entry name" value="AB HYDROLASE-1 DOMAIN-CONTAINING PROTEIN-RELATED"/>
    <property type="match status" value="1"/>
</dbReference>
<dbReference type="EMBL" id="JABXJJ020000001">
    <property type="protein sequence ID" value="MDI5967858.1"/>
    <property type="molecule type" value="Genomic_DNA"/>
</dbReference>
<accession>A0AA90K6L7</accession>
<protein>
    <submittedName>
        <fullName evidence="2">Alpha/beta hydrolase</fullName>
    </submittedName>
</protein>
<evidence type="ECO:0000313" key="2">
    <source>
        <dbReference type="EMBL" id="MDI5967858.1"/>
    </source>
</evidence>
<dbReference type="InterPro" id="IPR000073">
    <property type="entry name" value="AB_hydrolase_1"/>
</dbReference>
<dbReference type="InterPro" id="IPR052897">
    <property type="entry name" value="Sec-Metab_Biosynth_Hydrolase"/>
</dbReference>
<evidence type="ECO:0000259" key="1">
    <source>
        <dbReference type="Pfam" id="PF12697"/>
    </source>
</evidence>
<dbReference type="Gene3D" id="3.40.50.1820">
    <property type="entry name" value="alpha/beta hydrolase"/>
    <property type="match status" value="1"/>
</dbReference>
<organism evidence="2">
    <name type="scientific">Streptantibioticus silvisoli</name>
    <dbReference type="NCBI Taxonomy" id="2705255"/>
    <lineage>
        <taxon>Bacteria</taxon>
        <taxon>Bacillati</taxon>
        <taxon>Actinomycetota</taxon>
        <taxon>Actinomycetes</taxon>
        <taxon>Kitasatosporales</taxon>
        <taxon>Streptomycetaceae</taxon>
        <taxon>Streptantibioticus</taxon>
    </lineage>
</organism>
<dbReference type="PANTHER" id="PTHR37017:SF11">
    <property type="entry name" value="ESTERASE_LIPASE_THIOESTERASE DOMAIN-CONTAINING PROTEIN"/>
    <property type="match status" value="1"/>
</dbReference>
<gene>
    <name evidence="2" type="ORF">POF50_000565</name>
</gene>
<reference evidence="2" key="1">
    <citation type="submission" date="2023-05" db="EMBL/GenBank/DDBJ databases">
        <title>Streptantibioticus silvisoli sp. nov., acidotolerant actinomycetes 1 from pine litter.</title>
        <authorList>
            <person name="Swiecimska M."/>
            <person name="Golinska P."/>
            <person name="Sangal V."/>
            <person name="Wachnowicz B."/>
            <person name="Goodfellow M."/>
        </authorList>
    </citation>
    <scope>NUCLEOTIDE SEQUENCE</scope>
    <source>
        <strain evidence="2">SL13</strain>
    </source>
</reference>
<proteinExistence type="predicted"/>
<name>A0AA90K6L7_9ACTN</name>
<dbReference type="AlphaFoldDB" id="A0AA90K6L7"/>
<dbReference type="GO" id="GO:0016787">
    <property type="term" value="F:hydrolase activity"/>
    <property type="evidence" value="ECO:0007669"/>
    <property type="project" value="UniProtKB-KW"/>
</dbReference>
<comment type="caution">
    <text evidence="2">The sequence shown here is derived from an EMBL/GenBank/DDBJ whole genome shotgun (WGS) entry which is preliminary data.</text>
</comment>
<feature type="domain" description="AB hydrolase-1" evidence="1">
    <location>
        <begin position="11"/>
        <end position="229"/>
    </location>
</feature>
<dbReference type="SUPFAM" id="SSF53474">
    <property type="entry name" value="alpha/beta-Hydrolases"/>
    <property type="match status" value="1"/>
</dbReference>
<sequence>MKDTSHGQPTVVLVHGALTDASVWNGAASRLRKAGCRVVAPALPMRGLGSDAAYLRSFLGSVPGPIVLVGHSYAGSVISHPAAVTPEVKALVFISAFQPDEGESSGGLNEKFAGSRLGPDTTTVLAHPGGNDMYLKPECFREVYAGDLPPETVATMAASQRPIDPAALGETLPGKAAWHTLPSWSLVSTQDFSLPPELLRFMAGRAGSRVVEVDSSHASPVSRPDETARLIAEAARSVG</sequence>
<dbReference type="Pfam" id="PF12697">
    <property type="entry name" value="Abhydrolase_6"/>
    <property type="match status" value="1"/>
</dbReference>
<dbReference type="RefSeq" id="WP_271316687.1">
    <property type="nucleotide sequence ID" value="NZ_JABXJJ020000001.1"/>
</dbReference>